<dbReference type="Pfam" id="PF13489">
    <property type="entry name" value="Methyltransf_23"/>
    <property type="match status" value="1"/>
</dbReference>
<dbReference type="EMBL" id="ANIE01000001">
    <property type="protein sequence ID" value="KEF33181.1"/>
    <property type="molecule type" value="Genomic_DNA"/>
</dbReference>
<keyword evidence="2" id="KW-1185">Reference proteome</keyword>
<evidence type="ECO:0000313" key="1">
    <source>
        <dbReference type="EMBL" id="KEF33181.1"/>
    </source>
</evidence>
<dbReference type="PANTHER" id="PTHR43861:SF1">
    <property type="entry name" value="TRANS-ACONITATE 2-METHYLTRANSFERASE"/>
    <property type="match status" value="1"/>
</dbReference>
<gene>
    <name evidence="1" type="ORF">D777_00189</name>
</gene>
<proteinExistence type="predicted"/>
<dbReference type="SUPFAM" id="SSF53335">
    <property type="entry name" value="S-adenosyl-L-methionine-dependent methyltransferases"/>
    <property type="match status" value="1"/>
</dbReference>
<reference evidence="1 2" key="1">
    <citation type="submission" date="2012-12" db="EMBL/GenBank/DDBJ databases">
        <title>Genome assembly of Marinobacter sp. AK21.</title>
        <authorList>
            <person name="Khatri I."/>
            <person name="Kumar R."/>
            <person name="Vaidya B."/>
            <person name="Subramanian S."/>
            <person name="Pinnaka A."/>
        </authorList>
    </citation>
    <scope>NUCLEOTIDE SEQUENCE [LARGE SCALE GENOMIC DNA]</scope>
    <source>
        <strain evidence="1 2">AK21</strain>
    </source>
</reference>
<evidence type="ECO:0000313" key="2">
    <source>
        <dbReference type="Proteomes" id="UP000035057"/>
    </source>
</evidence>
<dbReference type="Proteomes" id="UP000035057">
    <property type="component" value="Unassembled WGS sequence"/>
</dbReference>
<dbReference type="Gene3D" id="3.40.50.150">
    <property type="entry name" value="Vaccinia Virus protein VP39"/>
    <property type="match status" value="1"/>
</dbReference>
<protein>
    <recommendedName>
        <fullName evidence="3">Methyltransferase domain-containing protein</fullName>
    </recommendedName>
</protein>
<name>A0A072N6Q7_9GAMM</name>
<dbReference type="AlphaFoldDB" id="A0A072N6Q7"/>
<comment type="caution">
    <text evidence="1">The sequence shown here is derived from an EMBL/GenBank/DDBJ whole genome shotgun (WGS) entry which is preliminary data.</text>
</comment>
<dbReference type="PANTHER" id="PTHR43861">
    <property type="entry name" value="TRANS-ACONITATE 2-METHYLTRANSFERASE-RELATED"/>
    <property type="match status" value="1"/>
</dbReference>
<organism evidence="1 2">
    <name type="scientific">Marinobacter nitratireducens</name>
    <dbReference type="NCBI Taxonomy" id="1137280"/>
    <lineage>
        <taxon>Bacteria</taxon>
        <taxon>Pseudomonadati</taxon>
        <taxon>Pseudomonadota</taxon>
        <taxon>Gammaproteobacteria</taxon>
        <taxon>Pseudomonadales</taxon>
        <taxon>Marinobacteraceae</taxon>
        <taxon>Marinobacter</taxon>
    </lineage>
</organism>
<dbReference type="STRING" id="1137280.D777_00189"/>
<dbReference type="PATRIC" id="fig|1137280.3.peg.185"/>
<sequence length="275" mass="30206">MYNQSFKFATGLAAVYYAARRRRRVTCSVSDLRRILCMSPYSDEKIVESWEKNATQWSAAVRGGQIESRKLITDKAIVEAVLSHSPGSVLDIGCGEGWLIRELSAHVTRLVGVDAIPELVEQAERAGGGEFRVASYEDIATGAIEGLFDTVVCNFSLLGKESVEALFSAIPAILKPDGVFIVQTPHPVFAVHPSAYSDGWRDGSWAGFSVDFTDPAPWYFRTLETWVALFSSNGLSLLEMREPLHPKTLKPASIIFTGANQAMHATSACPRRYIS</sequence>
<evidence type="ECO:0008006" key="3">
    <source>
        <dbReference type="Google" id="ProtNLM"/>
    </source>
</evidence>
<accession>A0A072N6Q7</accession>
<dbReference type="InterPro" id="IPR029063">
    <property type="entry name" value="SAM-dependent_MTases_sf"/>
</dbReference>
<dbReference type="CDD" id="cd02440">
    <property type="entry name" value="AdoMet_MTases"/>
    <property type="match status" value="1"/>
</dbReference>